<evidence type="ECO:0000313" key="2">
    <source>
        <dbReference type="Proteomes" id="UP000789508"/>
    </source>
</evidence>
<comment type="caution">
    <text evidence="1">The sequence shown here is derived from an EMBL/GenBank/DDBJ whole genome shotgun (WGS) entry which is preliminary data.</text>
</comment>
<evidence type="ECO:0000313" key="1">
    <source>
        <dbReference type="EMBL" id="CAG8628200.1"/>
    </source>
</evidence>
<accession>A0A9N9DA33</accession>
<name>A0A9N9DA33_9GLOM</name>
<dbReference type="EMBL" id="CAJVPS010006718">
    <property type="protein sequence ID" value="CAG8628200.1"/>
    <property type="molecule type" value="Genomic_DNA"/>
</dbReference>
<proteinExistence type="predicted"/>
<dbReference type="OrthoDB" id="10503336at2759"/>
<sequence>AFVKELNAQGHYPSMKQISSTISKKWKEEPEWVKAQYSIISYDANKLLKEMINESSDNNSMHDDELNTGGEDDLPIRRLQEFNDTQIDNFGFSVFPVSELYSQIFETNLHEINNQISDPSTIMDPNNYSFFNYSQAISAFITESQNDRNFTDSDHYHFNEPEAEPGWLSFGSPASGMNIRVAVMVTRIDQPVGQPVNQTVAII</sequence>
<organism evidence="1 2">
    <name type="scientific">Ambispora leptoticha</name>
    <dbReference type="NCBI Taxonomy" id="144679"/>
    <lineage>
        <taxon>Eukaryota</taxon>
        <taxon>Fungi</taxon>
        <taxon>Fungi incertae sedis</taxon>
        <taxon>Mucoromycota</taxon>
        <taxon>Glomeromycotina</taxon>
        <taxon>Glomeromycetes</taxon>
        <taxon>Archaeosporales</taxon>
        <taxon>Ambisporaceae</taxon>
        <taxon>Ambispora</taxon>
    </lineage>
</organism>
<protein>
    <submittedName>
        <fullName evidence="1">5371_t:CDS:1</fullName>
    </submittedName>
</protein>
<reference evidence="1" key="1">
    <citation type="submission" date="2021-06" db="EMBL/GenBank/DDBJ databases">
        <authorList>
            <person name="Kallberg Y."/>
            <person name="Tangrot J."/>
            <person name="Rosling A."/>
        </authorList>
    </citation>
    <scope>NUCLEOTIDE SEQUENCE</scope>
    <source>
        <strain evidence="1">FL130A</strain>
    </source>
</reference>
<gene>
    <name evidence="1" type="ORF">ALEPTO_LOCUS9250</name>
</gene>
<dbReference type="AlphaFoldDB" id="A0A9N9DA33"/>
<dbReference type="Proteomes" id="UP000789508">
    <property type="component" value="Unassembled WGS sequence"/>
</dbReference>
<feature type="non-terminal residue" evidence="1">
    <location>
        <position position="203"/>
    </location>
</feature>
<keyword evidence="2" id="KW-1185">Reference proteome</keyword>